<dbReference type="InterPro" id="IPR038213">
    <property type="entry name" value="IFI6/IFI27-like_sf"/>
</dbReference>
<comment type="similarity">
    <text evidence="2">Belongs to the IFI6/IFI27 family.</text>
</comment>
<evidence type="ECO:0000256" key="1">
    <source>
        <dbReference type="ARBA" id="ARBA00004141"/>
    </source>
</evidence>
<gene>
    <name evidence="7" type="ORF">BDP27DRAFT_1364771</name>
</gene>
<dbReference type="PANTHER" id="PTHR16932">
    <property type="entry name" value="INTERFERON ALPHA-INDUCIBLE PROTEIN 27"/>
    <property type="match status" value="1"/>
</dbReference>
<dbReference type="EMBL" id="JADNRY010000071">
    <property type="protein sequence ID" value="KAF9067566.1"/>
    <property type="molecule type" value="Genomic_DNA"/>
</dbReference>
<dbReference type="Pfam" id="PF06140">
    <property type="entry name" value="Ifi-6-16"/>
    <property type="match status" value="1"/>
</dbReference>
<dbReference type="AlphaFoldDB" id="A0A9P5PL06"/>
<evidence type="ECO:0000256" key="4">
    <source>
        <dbReference type="ARBA" id="ARBA00022989"/>
    </source>
</evidence>
<evidence type="ECO:0000256" key="3">
    <source>
        <dbReference type="ARBA" id="ARBA00022692"/>
    </source>
</evidence>
<evidence type="ECO:0000256" key="5">
    <source>
        <dbReference type="ARBA" id="ARBA00023136"/>
    </source>
</evidence>
<evidence type="ECO:0000313" key="8">
    <source>
        <dbReference type="Proteomes" id="UP000772434"/>
    </source>
</evidence>
<keyword evidence="3 6" id="KW-0812">Transmembrane</keyword>
<comment type="subcellular location">
    <subcellularLocation>
        <location evidence="1">Membrane</location>
        <topology evidence="1">Multi-pass membrane protein</topology>
    </subcellularLocation>
</comment>
<dbReference type="OrthoDB" id="3068660at2759"/>
<dbReference type="InterPro" id="IPR009311">
    <property type="entry name" value="IFI6/IFI27-like"/>
</dbReference>
<comment type="caution">
    <text evidence="7">The sequence shown here is derived from an EMBL/GenBank/DDBJ whole genome shotgun (WGS) entry which is preliminary data.</text>
</comment>
<sequence>MSLPKLSPAALSIRIRNIRLVHHQAIYNGRPNEDITAFIDSIERNSQLLNIPRVQWVDVALYFMAESVQKVMQKYKENILESDKTNDDNLWKDCTVHNAAQQSAPPFLVSDGDGEDPNSELFLRAAAEGVAVAGVTYAVGPAVVLAALNAVGFTSSGVLAGSVAAGVQSIVYGGSTGGLFSVMQCIGATGVVASAPVLGLAAGVAGLAALVFTLFKIVHVDHRTCKVPMRQSP</sequence>
<dbReference type="Gene3D" id="6.10.110.10">
    <property type="match status" value="1"/>
</dbReference>
<evidence type="ECO:0000313" key="7">
    <source>
        <dbReference type="EMBL" id="KAF9067566.1"/>
    </source>
</evidence>
<reference evidence="7" key="1">
    <citation type="submission" date="2020-11" db="EMBL/GenBank/DDBJ databases">
        <authorList>
            <consortium name="DOE Joint Genome Institute"/>
            <person name="Ahrendt S."/>
            <person name="Riley R."/>
            <person name="Andreopoulos W."/>
            <person name="Labutti K."/>
            <person name="Pangilinan J."/>
            <person name="Ruiz-Duenas F.J."/>
            <person name="Barrasa J.M."/>
            <person name="Sanchez-Garcia M."/>
            <person name="Camarero S."/>
            <person name="Miyauchi S."/>
            <person name="Serrano A."/>
            <person name="Linde D."/>
            <person name="Babiker R."/>
            <person name="Drula E."/>
            <person name="Ayuso-Fernandez I."/>
            <person name="Pacheco R."/>
            <person name="Padilla G."/>
            <person name="Ferreira P."/>
            <person name="Barriuso J."/>
            <person name="Kellner H."/>
            <person name="Castanera R."/>
            <person name="Alfaro M."/>
            <person name="Ramirez L."/>
            <person name="Pisabarro A.G."/>
            <person name="Kuo A."/>
            <person name="Tritt A."/>
            <person name="Lipzen A."/>
            <person name="He G."/>
            <person name="Yan M."/>
            <person name="Ng V."/>
            <person name="Cullen D."/>
            <person name="Martin F."/>
            <person name="Rosso M.-N."/>
            <person name="Henrissat B."/>
            <person name="Hibbett D."/>
            <person name="Martinez A.T."/>
            <person name="Grigoriev I.V."/>
        </authorList>
    </citation>
    <scope>NUCLEOTIDE SEQUENCE</scope>
    <source>
        <strain evidence="7">AH 40177</strain>
    </source>
</reference>
<dbReference type="PANTHER" id="PTHR16932:SF18">
    <property type="entry name" value="INTERFERON, ALPHA-INDUCIBLE PROTEIN 27-LIKE 2"/>
    <property type="match status" value="1"/>
</dbReference>
<dbReference type="Proteomes" id="UP000772434">
    <property type="component" value="Unassembled WGS sequence"/>
</dbReference>
<keyword evidence="5 6" id="KW-0472">Membrane</keyword>
<keyword evidence="8" id="KW-1185">Reference proteome</keyword>
<protein>
    <submittedName>
        <fullName evidence="7">Uncharacterized protein</fullName>
    </submittedName>
</protein>
<evidence type="ECO:0000256" key="6">
    <source>
        <dbReference type="SAM" id="Phobius"/>
    </source>
</evidence>
<organism evidence="7 8">
    <name type="scientific">Rhodocollybia butyracea</name>
    <dbReference type="NCBI Taxonomy" id="206335"/>
    <lineage>
        <taxon>Eukaryota</taxon>
        <taxon>Fungi</taxon>
        <taxon>Dikarya</taxon>
        <taxon>Basidiomycota</taxon>
        <taxon>Agaricomycotina</taxon>
        <taxon>Agaricomycetes</taxon>
        <taxon>Agaricomycetidae</taxon>
        <taxon>Agaricales</taxon>
        <taxon>Marasmiineae</taxon>
        <taxon>Omphalotaceae</taxon>
        <taxon>Rhodocollybia</taxon>
    </lineage>
</organism>
<feature type="transmembrane region" description="Helical" evidence="6">
    <location>
        <begin position="191"/>
        <end position="215"/>
    </location>
</feature>
<name>A0A9P5PL06_9AGAR</name>
<dbReference type="GO" id="GO:0016020">
    <property type="term" value="C:membrane"/>
    <property type="evidence" value="ECO:0007669"/>
    <property type="project" value="UniProtKB-SubCell"/>
</dbReference>
<proteinExistence type="inferred from homology"/>
<accession>A0A9P5PL06</accession>
<keyword evidence="4 6" id="KW-1133">Transmembrane helix</keyword>
<evidence type="ECO:0000256" key="2">
    <source>
        <dbReference type="ARBA" id="ARBA00007262"/>
    </source>
</evidence>